<dbReference type="SMART" id="SM01047">
    <property type="entry name" value="C1_4"/>
    <property type="match status" value="1"/>
</dbReference>
<dbReference type="InterPro" id="IPR036465">
    <property type="entry name" value="vWFA_dom_sf"/>
</dbReference>
<dbReference type="SUPFAM" id="SSF53300">
    <property type="entry name" value="vWA-like"/>
    <property type="match status" value="1"/>
</dbReference>
<dbReference type="InterPro" id="IPR012170">
    <property type="entry name" value="TFIIH_SSL1/p44"/>
</dbReference>
<dbReference type="KEGG" id="aten:116308769"/>
<reference evidence="6" key="1">
    <citation type="submission" date="2025-08" db="UniProtKB">
        <authorList>
            <consortium name="RefSeq"/>
        </authorList>
    </citation>
    <scope>IDENTIFICATION</scope>
    <source>
        <tissue evidence="6">Tentacle</tissue>
    </source>
</reference>
<keyword evidence="1" id="KW-0479">Metal-binding</keyword>
<dbReference type="InterPro" id="IPR046349">
    <property type="entry name" value="C1-like_sf"/>
</dbReference>
<gene>
    <name evidence="6" type="primary">LOC116308769</name>
</gene>
<dbReference type="InterPro" id="IPR004595">
    <property type="entry name" value="TFIIH_C1-like_dom"/>
</dbReference>
<dbReference type="GeneID" id="116308769"/>
<dbReference type="Pfam" id="PF07975">
    <property type="entry name" value="C1_4"/>
    <property type="match status" value="1"/>
</dbReference>
<dbReference type="PIRSF" id="PIRSF015919">
    <property type="entry name" value="TFIIH_SSL1"/>
    <property type="match status" value="1"/>
</dbReference>
<dbReference type="PANTHER" id="PTHR12695">
    <property type="entry name" value="GENERAL TRANSCRIPTION FACTOR IIH SUBUNIT 2"/>
    <property type="match status" value="1"/>
</dbReference>
<dbReference type="FunCoup" id="A0A6P8J4X2">
    <property type="interactions" value="1367"/>
</dbReference>
<dbReference type="AlphaFoldDB" id="A0A6P8J4X2"/>
<organism evidence="5 6">
    <name type="scientific">Actinia tenebrosa</name>
    <name type="common">Australian red waratah sea anemone</name>
    <dbReference type="NCBI Taxonomy" id="6105"/>
    <lineage>
        <taxon>Eukaryota</taxon>
        <taxon>Metazoa</taxon>
        <taxon>Cnidaria</taxon>
        <taxon>Anthozoa</taxon>
        <taxon>Hexacorallia</taxon>
        <taxon>Actiniaria</taxon>
        <taxon>Actiniidae</taxon>
        <taxon>Actinia</taxon>
    </lineage>
</organism>
<dbReference type="Proteomes" id="UP000515163">
    <property type="component" value="Unplaced"/>
</dbReference>
<dbReference type="OrthoDB" id="284275at2759"/>
<sequence>MADEEEGYRWLNEYEKTWEEIREDNEGSLQSLVDELIHRNKRKRAFSRPGNVRLGMMRHMYLIIDMSKAMEEADLKPTRLNCTVKLLENFITEYFDQNPISQIGIILTRNKRAEKLTELSGNPKLHIKALQKACLPKMCQGEPSLQNSLLVAANSLRNSRFLCQSLLQSVVEQNIRCSIIGLAAEMRVCKTICNKTQGKYKVILDEKHYKDLLMEQVTPPAAKADTEAALIRMGFPQHMVKGPPSLCMCHLDNDYSTKGLNTRGFFCPQCKSKYCDLPVECKVCGLTLVSAPHLARSYQHLFPFPQYIEEHLTISTEVRKCQACQIILREKSASTCTKCQQTFCLDCDAYIHESLHACPGCVAKEISQCIDL</sequence>
<dbReference type="InterPro" id="IPR013083">
    <property type="entry name" value="Znf_RING/FYVE/PHD"/>
</dbReference>
<proteinExistence type="predicted"/>
<feature type="zinc finger region" description="C4-type" evidence="3">
    <location>
        <begin position="267"/>
        <end position="284"/>
    </location>
</feature>
<dbReference type="GO" id="GO:0005675">
    <property type="term" value="C:transcription factor TFIIH holo complex"/>
    <property type="evidence" value="ECO:0007669"/>
    <property type="project" value="TreeGrafter"/>
</dbReference>
<dbReference type="Pfam" id="PF04056">
    <property type="entry name" value="Ssl1"/>
    <property type="match status" value="2"/>
</dbReference>
<dbReference type="GO" id="GO:0008270">
    <property type="term" value="F:zinc ion binding"/>
    <property type="evidence" value="ECO:0007669"/>
    <property type="project" value="InterPro"/>
</dbReference>
<name>A0A6P8J4X2_ACTTE</name>
<dbReference type="SUPFAM" id="SSF57889">
    <property type="entry name" value="Cysteine-rich domain"/>
    <property type="match status" value="1"/>
</dbReference>
<dbReference type="GO" id="GO:0006289">
    <property type="term" value="P:nucleotide-excision repair"/>
    <property type="evidence" value="ECO:0007669"/>
    <property type="project" value="InterPro"/>
</dbReference>
<evidence type="ECO:0000256" key="3">
    <source>
        <dbReference type="PIRSR" id="PIRSR015919-1"/>
    </source>
</evidence>
<dbReference type="PROSITE" id="PS00028">
    <property type="entry name" value="ZINC_FINGER_C2H2_1"/>
    <property type="match status" value="1"/>
</dbReference>
<keyword evidence="2" id="KW-0862">Zinc</keyword>
<dbReference type="GO" id="GO:0006357">
    <property type="term" value="P:regulation of transcription by RNA polymerase II"/>
    <property type="evidence" value="ECO:0007669"/>
    <property type="project" value="TreeGrafter"/>
</dbReference>
<evidence type="ECO:0000259" key="4">
    <source>
        <dbReference type="PROSITE" id="PS00028"/>
    </source>
</evidence>
<dbReference type="RefSeq" id="XP_031575116.1">
    <property type="nucleotide sequence ID" value="XM_031719256.1"/>
</dbReference>
<dbReference type="Gene3D" id="3.30.40.10">
    <property type="entry name" value="Zinc/RING finger domain, C3HC4 (zinc finger)"/>
    <property type="match status" value="1"/>
</dbReference>
<dbReference type="PANTHER" id="PTHR12695:SF2">
    <property type="entry name" value="GENERAL TRANSCRIPTION FACTOR IIH SUBUNIT 2-RELATED"/>
    <property type="match status" value="1"/>
</dbReference>
<dbReference type="Gene3D" id="3.40.50.410">
    <property type="entry name" value="von Willebrand factor, type A domain"/>
    <property type="match status" value="1"/>
</dbReference>
<dbReference type="InterPro" id="IPR007198">
    <property type="entry name" value="Ssl1-like"/>
</dbReference>
<dbReference type="GO" id="GO:0006351">
    <property type="term" value="P:DNA-templated transcription"/>
    <property type="evidence" value="ECO:0007669"/>
    <property type="project" value="InterPro"/>
</dbReference>
<evidence type="ECO:0000256" key="1">
    <source>
        <dbReference type="ARBA" id="ARBA00022723"/>
    </source>
</evidence>
<feature type="domain" description="C2H2-type" evidence="4">
    <location>
        <begin position="336"/>
        <end position="356"/>
    </location>
</feature>
<evidence type="ECO:0000313" key="5">
    <source>
        <dbReference type="Proteomes" id="UP000515163"/>
    </source>
</evidence>
<keyword evidence="5" id="KW-1185">Reference proteome</keyword>
<protein>
    <submittedName>
        <fullName evidence="6">General transcription factor IIH subunit 2-like</fullName>
    </submittedName>
</protein>
<dbReference type="GO" id="GO:0000439">
    <property type="term" value="C:transcription factor TFIIH core complex"/>
    <property type="evidence" value="ECO:0007669"/>
    <property type="project" value="InterPro"/>
</dbReference>
<accession>A0A6P8J4X2</accession>
<dbReference type="InterPro" id="IPR013087">
    <property type="entry name" value="Znf_C2H2_type"/>
</dbReference>
<dbReference type="NCBIfam" id="TIGR00622">
    <property type="entry name" value="ssl1"/>
    <property type="match status" value="1"/>
</dbReference>
<dbReference type="InParanoid" id="A0A6P8J4X2"/>
<evidence type="ECO:0000313" key="6">
    <source>
        <dbReference type="RefSeq" id="XP_031575116.1"/>
    </source>
</evidence>
<evidence type="ECO:0000256" key="2">
    <source>
        <dbReference type="ARBA" id="ARBA00022833"/>
    </source>
</evidence>